<dbReference type="PROSITE" id="PS00455">
    <property type="entry name" value="AMP_BINDING"/>
    <property type="match status" value="1"/>
</dbReference>
<keyword evidence="5" id="KW-1185">Reference proteome</keyword>
<feature type="compositionally biased region" description="Pro residues" evidence="1">
    <location>
        <begin position="1"/>
        <end position="13"/>
    </location>
</feature>
<dbReference type="SUPFAM" id="SSF56801">
    <property type="entry name" value="Acetyl-CoA synthetase-like"/>
    <property type="match status" value="1"/>
</dbReference>
<reference evidence="4 5" key="1">
    <citation type="submission" date="2021-03" db="EMBL/GenBank/DDBJ databases">
        <title>Genomic Encyclopedia of Type Strains, Phase III (KMG-III): the genomes of soil and plant-associated and newly described type strains.</title>
        <authorList>
            <person name="Whitman W."/>
        </authorList>
    </citation>
    <scope>NUCLEOTIDE SEQUENCE [LARGE SCALE GENOMIC DNA]</scope>
    <source>
        <strain evidence="4 5">IMMIB AFH-6</strain>
    </source>
</reference>
<dbReference type="Gene3D" id="3.40.50.12780">
    <property type="entry name" value="N-terminal domain of ligase-like"/>
    <property type="match status" value="1"/>
</dbReference>
<evidence type="ECO:0000313" key="4">
    <source>
        <dbReference type="EMBL" id="MBP2295391.1"/>
    </source>
</evidence>
<dbReference type="Proteomes" id="UP000781958">
    <property type="component" value="Unassembled WGS sequence"/>
</dbReference>
<dbReference type="CDD" id="cd04433">
    <property type="entry name" value="AFD_class_I"/>
    <property type="match status" value="1"/>
</dbReference>
<organism evidence="4 5">
    <name type="scientific">Azospirillum rugosum</name>
    <dbReference type="NCBI Taxonomy" id="416170"/>
    <lineage>
        <taxon>Bacteria</taxon>
        <taxon>Pseudomonadati</taxon>
        <taxon>Pseudomonadota</taxon>
        <taxon>Alphaproteobacteria</taxon>
        <taxon>Rhodospirillales</taxon>
        <taxon>Azospirillaceae</taxon>
        <taxon>Azospirillum</taxon>
    </lineage>
</organism>
<dbReference type="InterPro" id="IPR020845">
    <property type="entry name" value="AMP-binding_CS"/>
</dbReference>
<dbReference type="InterPro" id="IPR050237">
    <property type="entry name" value="ATP-dep_AMP-bd_enzyme"/>
</dbReference>
<accession>A0ABS4SS52</accession>
<dbReference type="Pfam" id="PF13193">
    <property type="entry name" value="AMP-binding_C"/>
    <property type="match status" value="1"/>
</dbReference>
<dbReference type="EMBL" id="JAGINP010000021">
    <property type="protein sequence ID" value="MBP2295391.1"/>
    <property type="molecule type" value="Genomic_DNA"/>
</dbReference>
<dbReference type="InterPro" id="IPR025110">
    <property type="entry name" value="AMP-bd_C"/>
</dbReference>
<dbReference type="InterPro" id="IPR045851">
    <property type="entry name" value="AMP-bd_C_sf"/>
</dbReference>
<name>A0ABS4SS52_9PROT</name>
<sequence>MPPFSPDPAPSAPRRPKAAAFDTAAFDPEGPDRHAVVFDPEHRFDLHLAVAEGPGGALSLSARQCAALYWAGRGLTLEGIADRLGAAPGDVLEHIAPLAAMGAVALRPTESGASLAGDTLPALWDSAVAAHGDRPFLVPPGGGAPVTYREAGRRVEAMARRLAAARLPKGARVLIHAEPGPDAALLVWACARLGLVAVPVDSAWGETAVLAAIGLVRPALVFADARRAGVARASGRPAVILDGPGDAPALGFADWLASGGAAGPRIALPDDRDTAAILFTSGTTGAPKAVELSHGSLVRTARLLAGVCALTAEDRLLTLAEFHTVSGLRNPLLLAAAAGATTVLPTAAERAHPRRLADLCARERVTVLGAVPAALKGLAAASGIESGALGSLRLVTSTGAELPAATVERLRALTKAPVMTYYGLTETGGVCALGAAGRADGAIGRPADAVLQIVDPDGTPLPPGAVGELRVYGANLRTGHHRTPEVDVRFRRDGWVYTGDLAVRGEDGTIRLTGRARDLLKTARGDRLHLTEIERLLERDPAVAEAAACVLRDGSDGGDRAMAFVRLRDGMDPKPVVERLRQRALEALGHRGAPLDIRVRDDFPRAANGKVRRAALLDEPGGQEQD</sequence>
<dbReference type="InterPro" id="IPR042099">
    <property type="entry name" value="ANL_N_sf"/>
</dbReference>
<proteinExistence type="predicted"/>
<comment type="caution">
    <text evidence="4">The sequence shown here is derived from an EMBL/GenBank/DDBJ whole genome shotgun (WGS) entry which is preliminary data.</text>
</comment>
<gene>
    <name evidence="4" type="ORF">J2851_005196</name>
</gene>
<evidence type="ECO:0000313" key="5">
    <source>
        <dbReference type="Proteomes" id="UP000781958"/>
    </source>
</evidence>
<dbReference type="GO" id="GO:0016874">
    <property type="term" value="F:ligase activity"/>
    <property type="evidence" value="ECO:0007669"/>
    <property type="project" value="UniProtKB-KW"/>
</dbReference>
<feature type="domain" description="AMP-binding enzyme C-terminal" evidence="3">
    <location>
        <begin position="532"/>
        <end position="610"/>
    </location>
</feature>
<dbReference type="PANTHER" id="PTHR43767:SF1">
    <property type="entry name" value="NONRIBOSOMAL PEPTIDE SYNTHASE PES1 (EUROFUNG)-RELATED"/>
    <property type="match status" value="1"/>
</dbReference>
<dbReference type="Gene3D" id="3.30.300.30">
    <property type="match status" value="1"/>
</dbReference>
<dbReference type="RefSeq" id="WP_209769863.1">
    <property type="nucleotide sequence ID" value="NZ_JAGINP010000021.1"/>
</dbReference>
<evidence type="ECO:0000259" key="2">
    <source>
        <dbReference type="Pfam" id="PF00501"/>
    </source>
</evidence>
<protein>
    <submittedName>
        <fullName evidence="4">Acyl-coenzyme A synthetase/AMP-(Fatty) acid ligase/DNA-binding CsgD family transcriptional regulator</fullName>
    </submittedName>
</protein>
<evidence type="ECO:0000259" key="3">
    <source>
        <dbReference type="Pfam" id="PF13193"/>
    </source>
</evidence>
<evidence type="ECO:0000256" key="1">
    <source>
        <dbReference type="SAM" id="MobiDB-lite"/>
    </source>
</evidence>
<dbReference type="InterPro" id="IPR000873">
    <property type="entry name" value="AMP-dep_synth/lig_dom"/>
</dbReference>
<feature type="domain" description="AMP-dependent synthetase/ligase" evidence="2">
    <location>
        <begin position="126"/>
        <end position="477"/>
    </location>
</feature>
<feature type="region of interest" description="Disordered" evidence="1">
    <location>
        <begin position="1"/>
        <end position="20"/>
    </location>
</feature>
<keyword evidence="4" id="KW-0436">Ligase</keyword>
<dbReference type="PANTHER" id="PTHR43767">
    <property type="entry name" value="LONG-CHAIN-FATTY-ACID--COA LIGASE"/>
    <property type="match status" value="1"/>
</dbReference>
<dbReference type="Pfam" id="PF00501">
    <property type="entry name" value="AMP-binding"/>
    <property type="match status" value="1"/>
</dbReference>